<organism evidence="1 2">
    <name type="scientific">Nocardioides albus</name>
    <dbReference type="NCBI Taxonomy" id="1841"/>
    <lineage>
        <taxon>Bacteria</taxon>
        <taxon>Bacillati</taxon>
        <taxon>Actinomycetota</taxon>
        <taxon>Actinomycetes</taxon>
        <taxon>Propionibacteriales</taxon>
        <taxon>Nocardioidaceae</taxon>
        <taxon>Nocardioides</taxon>
    </lineage>
</organism>
<dbReference type="Proteomes" id="UP000577707">
    <property type="component" value="Unassembled WGS sequence"/>
</dbReference>
<dbReference type="RefSeq" id="WP_183548153.1">
    <property type="nucleotide sequence ID" value="NZ_BMQT01000010.1"/>
</dbReference>
<comment type="caution">
    <text evidence="1">The sequence shown here is derived from an EMBL/GenBank/DDBJ whole genome shotgun (WGS) entry which is preliminary data.</text>
</comment>
<accession>A0A7W5A6V4</accession>
<dbReference type="EMBL" id="JACHXG010000008">
    <property type="protein sequence ID" value="MBB3090781.1"/>
    <property type="molecule type" value="Genomic_DNA"/>
</dbReference>
<keyword evidence="2" id="KW-1185">Reference proteome</keyword>
<protein>
    <submittedName>
        <fullName evidence="1">Uncharacterized protein</fullName>
    </submittedName>
</protein>
<name>A0A7W5A6V4_9ACTN</name>
<gene>
    <name evidence="1" type="ORF">FHS12_003743</name>
</gene>
<evidence type="ECO:0000313" key="2">
    <source>
        <dbReference type="Proteomes" id="UP000577707"/>
    </source>
</evidence>
<dbReference type="AlphaFoldDB" id="A0A7W5A6V4"/>
<evidence type="ECO:0000313" key="1">
    <source>
        <dbReference type="EMBL" id="MBB3090781.1"/>
    </source>
</evidence>
<reference evidence="1 2" key="1">
    <citation type="submission" date="2020-08" db="EMBL/GenBank/DDBJ databases">
        <title>Genomic Encyclopedia of Type Strains, Phase III (KMG-III): the genomes of soil and plant-associated and newly described type strains.</title>
        <authorList>
            <person name="Whitman W."/>
        </authorList>
    </citation>
    <scope>NUCLEOTIDE SEQUENCE [LARGE SCALE GENOMIC DNA]</scope>
    <source>
        <strain evidence="1 2">CECT 3302</strain>
    </source>
</reference>
<proteinExistence type="predicted"/>
<sequence length="95" mass="11391">MPSPDQIRKALEDAQTVDRLAAIEHQRWAHWQRYVHEQCERRDDGSLLIPAELASRWEAQIMTPYAQLSERERDSDREQVRRYLPTIIDVLIHER</sequence>
<dbReference type="Gene3D" id="6.20.350.10">
    <property type="match status" value="1"/>
</dbReference>